<name>A0A419ENE6_9BACT</name>
<evidence type="ECO:0000259" key="3">
    <source>
        <dbReference type="PROSITE" id="PS50110"/>
    </source>
</evidence>
<dbReference type="InterPro" id="IPR050595">
    <property type="entry name" value="Bact_response_regulator"/>
</dbReference>
<dbReference type="GO" id="GO:0000160">
    <property type="term" value="P:phosphorelay signal transduction system"/>
    <property type="evidence" value="ECO:0007669"/>
    <property type="project" value="InterPro"/>
</dbReference>
<comment type="caution">
    <text evidence="4">The sequence shown here is derived from an EMBL/GenBank/DDBJ whole genome shotgun (WGS) entry which is preliminary data.</text>
</comment>
<keyword evidence="1" id="KW-0597">Phosphoprotein</keyword>
<dbReference type="PANTHER" id="PTHR44591:SF3">
    <property type="entry name" value="RESPONSE REGULATORY DOMAIN-CONTAINING PROTEIN"/>
    <property type="match status" value="1"/>
</dbReference>
<dbReference type="SMART" id="SM00448">
    <property type="entry name" value="REC"/>
    <property type="match status" value="1"/>
</dbReference>
<dbReference type="Pfam" id="PF00072">
    <property type="entry name" value="Response_reg"/>
    <property type="match status" value="1"/>
</dbReference>
<gene>
    <name evidence="4" type="ORF">C4532_19480</name>
</gene>
<organism evidence="4 5">
    <name type="scientific">Candidatus Abyssobacteria bacterium SURF_17</name>
    <dbReference type="NCBI Taxonomy" id="2093361"/>
    <lineage>
        <taxon>Bacteria</taxon>
        <taxon>Pseudomonadati</taxon>
        <taxon>Candidatus Hydrogenedentota</taxon>
        <taxon>Candidatus Abyssobacteria</taxon>
    </lineage>
</organism>
<dbReference type="Gene3D" id="3.40.50.2300">
    <property type="match status" value="1"/>
</dbReference>
<evidence type="ECO:0000256" key="1">
    <source>
        <dbReference type="ARBA" id="ARBA00022553"/>
    </source>
</evidence>
<reference evidence="4 5" key="1">
    <citation type="journal article" date="2017" name="ISME J.">
        <title>Energy and carbon metabolisms in a deep terrestrial subsurface fluid microbial community.</title>
        <authorList>
            <person name="Momper L."/>
            <person name="Jungbluth S.P."/>
            <person name="Lee M.D."/>
            <person name="Amend J.P."/>
        </authorList>
    </citation>
    <scope>NUCLEOTIDE SEQUENCE [LARGE SCALE GENOMIC DNA]</scope>
    <source>
        <strain evidence="4">SURF_17</strain>
    </source>
</reference>
<dbReference type="AlphaFoldDB" id="A0A419ENE6"/>
<evidence type="ECO:0000256" key="2">
    <source>
        <dbReference type="PROSITE-ProRule" id="PRU00169"/>
    </source>
</evidence>
<dbReference type="PROSITE" id="PS50110">
    <property type="entry name" value="RESPONSE_REGULATORY"/>
    <property type="match status" value="1"/>
</dbReference>
<dbReference type="CDD" id="cd00156">
    <property type="entry name" value="REC"/>
    <property type="match status" value="1"/>
</dbReference>
<evidence type="ECO:0000313" key="4">
    <source>
        <dbReference type="EMBL" id="RJP64280.1"/>
    </source>
</evidence>
<proteinExistence type="predicted"/>
<comment type="caution">
    <text evidence="2">Lacks conserved residue(s) required for the propagation of feature annotation.</text>
</comment>
<dbReference type="PANTHER" id="PTHR44591">
    <property type="entry name" value="STRESS RESPONSE REGULATOR PROTEIN 1"/>
    <property type="match status" value="1"/>
</dbReference>
<protein>
    <submittedName>
        <fullName evidence="4">Response regulator</fullName>
    </submittedName>
</protein>
<dbReference type="InterPro" id="IPR011006">
    <property type="entry name" value="CheY-like_superfamily"/>
</dbReference>
<dbReference type="InterPro" id="IPR001789">
    <property type="entry name" value="Sig_transdc_resp-reg_receiver"/>
</dbReference>
<dbReference type="Proteomes" id="UP000285961">
    <property type="component" value="Unassembled WGS sequence"/>
</dbReference>
<feature type="domain" description="Response regulatory" evidence="3">
    <location>
        <begin position="15"/>
        <end position="134"/>
    </location>
</feature>
<accession>A0A419ENE6</accession>
<sequence length="145" mass="16536">MKEFSSMPCKRSKKRILIADDNKDFLIVTQSLLEFAGFRAETAKDGEEALVQIKKLKYDLLVLGAVMPRIDGIRLLQMVRKSRRYAEVPVLFVSGYSNKGRLATRVQEKVPKVKGYLPIPFKNEGFLEMVTALLEKKRAVEVQCN</sequence>
<dbReference type="EMBL" id="QZKI01000142">
    <property type="protein sequence ID" value="RJP64280.1"/>
    <property type="molecule type" value="Genomic_DNA"/>
</dbReference>
<evidence type="ECO:0000313" key="5">
    <source>
        <dbReference type="Proteomes" id="UP000285961"/>
    </source>
</evidence>
<dbReference type="SUPFAM" id="SSF52172">
    <property type="entry name" value="CheY-like"/>
    <property type="match status" value="1"/>
</dbReference>